<dbReference type="SUPFAM" id="SSF51215">
    <property type="entry name" value="Regulatory protein AraC"/>
    <property type="match status" value="1"/>
</dbReference>
<keyword evidence="3" id="KW-0804">Transcription</keyword>
<dbReference type="EMBL" id="JAPDNS010000002">
    <property type="protein sequence ID" value="MCW3486858.1"/>
    <property type="molecule type" value="Genomic_DNA"/>
</dbReference>
<keyword evidence="2" id="KW-0238">DNA-binding</keyword>
<evidence type="ECO:0000256" key="2">
    <source>
        <dbReference type="ARBA" id="ARBA00023125"/>
    </source>
</evidence>
<evidence type="ECO:0000313" key="5">
    <source>
        <dbReference type="EMBL" id="MCW3486858.1"/>
    </source>
</evidence>
<dbReference type="InterPro" id="IPR018060">
    <property type="entry name" value="HTH_AraC"/>
</dbReference>
<dbReference type="InterPro" id="IPR003313">
    <property type="entry name" value="AraC-bd"/>
</dbReference>
<reference evidence="5 6" key="1">
    <citation type="submission" date="2022-10" db="EMBL/GenBank/DDBJ databases">
        <title>Chitinophaga nivalis PC15 sp. nov., isolated from Pyeongchang county, South Korea.</title>
        <authorList>
            <person name="Trinh H.N."/>
        </authorList>
    </citation>
    <scope>NUCLEOTIDE SEQUENCE [LARGE SCALE GENOMIC DNA]</scope>
    <source>
        <strain evidence="5 6">PC14</strain>
    </source>
</reference>
<dbReference type="Gene3D" id="1.10.10.60">
    <property type="entry name" value="Homeodomain-like"/>
    <property type="match status" value="2"/>
</dbReference>
<keyword evidence="6" id="KW-1185">Reference proteome</keyword>
<organism evidence="5 6">
    <name type="scientific">Chitinophaga nivalis</name>
    <dbReference type="NCBI Taxonomy" id="2991709"/>
    <lineage>
        <taxon>Bacteria</taxon>
        <taxon>Pseudomonadati</taxon>
        <taxon>Bacteroidota</taxon>
        <taxon>Chitinophagia</taxon>
        <taxon>Chitinophagales</taxon>
        <taxon>Chitinophagaceae</taxon>
        <taxon>Chitinophaga</taxon>
    </lineage>
</organism>
<dbReference type="PANTHER" id="PTHR43280">
    <property type="entry name" value="ARAC-FAMILY TRANSCRIPTIONAL REGULATOR"/>
    <property type="match status" value="1"/>
</dbReference>
<dbReference type="SMART" id="SM00342">
    <property type="entry name" value="HTH_ARAC"/>
    <property type="match status" value="1"/>
</dbReference>
<evidence type="ECO:0000256" key="1">
    <source>
        <dbReference type="ARBA" id="ARBA00023015"/>
    </source>
</evidence>
<dbReference type="Proteomes" id="UP001207742">
    <property type="component" value="Unassembled WGS sequence"/>
</dbReference>
<keyword evidence="1" id="KW-0805">Transcription regulation</keyword>
<name>A0ABT3IS99_9BACT</name>
<comment type="caution">
    <text evidence="5">The sequence shown here is derived from an EMBL/GenBank/DDBJ whole genome shotgun (WGS) entry which is preliminary data.</text>
</comment>
<dbReference type="RefSeq" id="WP_264733674.1">
    <property type="nucleotide sequence ID" value="NZ_JAPDNR010000001.1"/>
</dbReference>
<feature type="domain" description="HTH araC/xylS-type" evidence="4">
    <location>
        <begin position="177"/>
        <end position="277"/>
    </location>
</feature>
<dbReference type="PROSITE" id="PS00041">
    <property type="entry name" value="HTH_ARAC_FAMILY_1"/>
    <property type="match status" value="1"/>
</dbReference>
<gene>
    <name evidence="5" type="ORF">OL497_23380</name>
</gene>
<protein>
    <submittedName>
        <fullName evidence="5">AraC family transcriptional regulator</fullName>
    </submittedName>
</protein>
<dbReference type="PANTHER" id="PTHR43280:SF34">
    <property type="entry name" value="ARAC-FAMILY TRANSCRIPTIONAL REGULATOR"/>
    <property type="match status" value="1"/>
</dbReference>
<dbReference type="Pfam" id="PF12833">
    <property type="entry name" value="HTH_18"/>
    <property type="match status" value="1"/>
</dbReference>
<evidence type="ECO:0000313" key="6">
    <source>
        <dbReference type="Proteomes" id="UP001207742"/>
    </source>
</evidence>
<accession>A0ABT3IS99</accession>
<dbReference type="InterPro" id="IPR009057">
    <property type="entry name" value="Homeodomain-like_sf"/>
</dbReference>
<dbReference type="PROSITE" id="PS01124">
    <property type="entry name" value="HTH_ARAC_FAMILY_2"/>
    <property type="match status" value="1"/>
</dbReference>
<proteinExistence type="predicted"/>
<dbReference type="Pfam" id="PF02311">
    <property type="entry name" value="AraC_binding"/>
    <property type="match status" value="1"/>
</dbReference>
<evidence type="ECO:0000259" key="4">
    <source>
        <dbReference type="PROSITE" id="PS01124"/>
    </source>
</evidence>
<sequence length="279" mass="32805">MAREHLYHPFEIDFTVLSSFPRLNYRNHFFKLIYIMEGSGTQYMNNHRFSYQSGNLFLVTPADSYTFSIDTTTTFFGLSFHDTYLHAGENQQQDWAEHIQPILRNASHRPGCILKNQVDKPMVATLVNCLHKEYTNEQIYHHKIIQQFVNTLILVVARNIALKLPKNIKEHTGEVILDILHYIQTHIFDPQLLKAAIISREVGISTNYLGRYFKKQTGDTLQQYISHYKLRLIEMRLLHSDMRINEIACELNFTDESHLNRIFKKHKGISPSAYRKKYV</sequence>
<dbReference type="InterPro" id="IPR018062">
    <property type="entry name" value="HTH_AraC-typ_CS"/>
</dbReference>
<evidence type="ECO:0000256" key="3">
    <source>
        <dbReference type="ARBA" id="ARBA00023163"/>
    </source>
</evidence>
<dbReference type="SUPFAM" id="SSF46689">
    <property type="entry name" value="Homeodomain-like"/>
    <property type="match status" value="1"/>
</dbReference>
<dbReference type="InterPro" id="IPR037923">
    <property type="entry name" value="HTH-like"/>
</dbReference>